<evidence type="ECO:0000256" key="2">
    <source>
        <dbReference type="SAM" id="MobiDB-lite"/>
    </source>
</evidence>
<feature type="compositionally biased region" description="Basic and acidic residues" evidence="2">
    <location>
        <begin position="336"/>
        <end position="352"/>
    </location>
</feature>
<dbReference type="PANTHER" id="PTHR13466:SF0">
    <property type="entry name" value="SMP-LTD DOMAIN-CONTAINING PROTEIN"/>
    <property type="match status" value="1"/>
</dbReference>
<reference evidence="4" key="2">
    <citation type="submission" date="2020-05" db="UniProtKB">
        <authorList>
            <consortium name="EnsemblMetazoa"/>
        </authorList>
    </citation>
    <scope>IDENTIFICATION</scope>
    <source>
        <strain evidence="4">IAEA</strain>
    </source>
</reference>
<accession>A0A1A9WPX4</accession>
<evidence type="ECO:0000313" key="5">
    <source>
        <dbReference type="Proteomes" id="UP000091820"/>
    </source>
</evidence>
<keyword evidence="3" id="KW-0812">Transmembrane</keyword>
<feature type="transmembrane region" description="Helical" evidence="3">
    <location>
        <begin position="103"/>
        <end position="119"/>
    </location>
</feature>
<reference evidence="5" key="1">
    <citation type="submission" date="2014-03" db="EMBL/GenBank/DDBJ databases">
        <authorList>
            <person name="Aksoy S."/>
            <person name="Warren W."/>
            <person name="Wilson R.K."/>
        </authorList>
    </citation>
    <scope>NUCLEOTIDE SEQUENCE [LARGE SCALE GENOMIC DNA]</scope>
    <source>
        <strain evidence="5">IAEA</strain>
    </source>
</reference>
<organism evidence="4 5">
    <name type="scientific">Glossina brevipalpis</name>
    <dbReference type="NCBI Taxonomy" id="37001"/>
    <lineage>
        <taxon>Eukaryota</taxon>
        <taxon>Metazoa</taxon>
        <taxon>Ecdysozoa</taxon>
        <taxon>Arthropoda</taxon>
        <taxon>Hexapoda</taxon>
        <taxon>Insecta</taxon>
        <taxon>Pterygota</taxon>
        <taxon>Neoptera</taxon>
        <taxon>Endopterygota</taxon>
        <taxon>Diptera</taxon>
        <taxon>Brachycera</taxon>
        <taxon>Muscomorpha</taxon>
        <taxon>Hippoboscoidea</taxon>
        <taxon>Glossinidae</taxon>
        <taxon>Glossina</taxon>
    </lineage>
</organism>
<dbReference type="VEuPathDB" id="VectorBase:GBRI027574"/>
<evidence type="ECO:0000313" key="4">
    <source>
        <dbReference type="EnsemblMetazoa" id="GBRI027574-PA"/>
    </source>
</evidence>
<name>A0A1A9WPX4_9MUSC</name>
<keyword evidence="3" id="KW-1133">Transmembrane helix</keyword>
<evidence type="ECO:0000256" key="1">
    <source>
        <dbReference type="ARBA" id="ARBA00004586"/>
    </source>
</evidence>
<dbReference type="PANTHER" id="PTHR13466">
    <property type="entry name" value="TEX2 PROTEIN-RELATED"/>
    <property type="match status" value="1"/>
</dbReference>
<dbReference type="GO" id="GO:0008289">
    <property type="term" value="F:lipid binding"/>
    <property type="evidence" value="ECO:0007669"/>
    <property type="project" value="TreeGrafter"/>
</dbReference>
<keyword evidence="3" id="KW-0472">Membrane</keyword>
<sequence length="577" mass="65803">MLRDSSSDSSTTLTPDKRHNVALSVNRAYSTKENLDQSSTLYTSLSDSESSRILFRDQSSLVHVGTEASLWNLAKDIKGDQVLNLPTQQSTTIKVVKNANSHFSSMPLVALIVVLLLPINDFLRGVLACLFFVMTLENILIFLGIFADRFFLSFKTQKAPFTLPDYFEMPSIEIPPVKEQSTYKQYEGWMNEIDVYDLETYHISMTRPVHLKLEGTMLQVSNTNDYVKKRVLYGDEPIDMNHITFTTKRVYNLFGCRVELLPKGLPRRRSEEYLFNNEKHFGRKFPIQLVIKASSIIKIEKFAVQQKKKLDKVKVIPSEKRQKNIDLMRNPLTKTASDERHDEHLETDRRDKHLERLNHKLNVRTNESDSKVTSKEKYVEFREEPSTVSYQDQSSSAESFESEGIFEQLDGHEEILDYKEIGTQSSSTDFIDSSHPNEKYNNEIVENNSIGKLEKNFDLDKQASSTENIGEIEAIDLMAASNNKKEEISNTADVVSINTNVTASKGDIKDRDINLANTRDIGEEDVKAASAAADTLANPHHIQLKRQQKHGFHKIAEIFVSTSPTTVRQQYCSVNIK</sequence>
<dbReference type="AlphaFoldDB" id="A0A1A9WPX4"/>
<comment type="subcellular location">
    <subcellularLocation>
        <location evidence="1">Endoplasmic reticulum membrane</location>
    </subcellularLocation>
</comment>
<dbReference type="Proteomes" id="UP000091820">
    <property type="component" value="Unassembled WGS sequence"/>
</dbReference>
<feature type="transmembrane region" description="Helical" evidence="3">
    <location>
        <begin position="125"/>
        <end position="147"/>
    </location>
</feature>
<feature type="region of interest" description="Disordered" evidence="2">
    <location>
        <begin position="327"/>
        <end position="352"/>
    </location>
</feature>
<dbReference type="STRING" id="37001.A0A1A9WPX4"/>
<protein>
    <submittedName>
        <fullName evidence="4">Uncharacterized protein</fullName>
    </submittedName>
</protein>
<proteinExistence type="predicted"/>
<evidence type="ECO:0000256" key="3">
    <source>
        <dbReference type="SAM" id="Phobius"/>
    </source>
</evidence>
<keyword evidence="5" id="KW-1185">Reference proteome</keyword>
<dbReference type="GO" id="GO:0005789">
    <property type="term" value="C:endoplasmic reticulum membrane"/>
    <property type="evidence" value="ECO:0007669"/>
    <property type="project" value="UniProtKB-SubCell"/>
</dbReference>
<dbReference type="EnsemblMetazoa" id="GBRI027574-RA">
    <property type="protein sequence ID" value="GBRI027574-PA"/>
    <property type="gene ID" value="GBRI027574"/>
</dbReference>